<dbReference type="AlphaFoldDB" id="A0A411PEW3"/>
<reference evidence="1 2" key="1">
    <citation type="submission" date="2019-02" db="EMBL/GenBank/DDBJ databases">
        <title>Shewanella sp. D4-2 isolated from Dokdo Island.</title>
        <authorList>
            <person name="Baek K."/>
        </authorList>
    </citation>
    <scope>NUCLEOTIDE SEQUENCE [LARGE SCALE GENOMIC DNA]</scope>
    <source>
        <strain evidence="1 2">D4-2</strain>
    </source>
</reference>
<dbReference type="OrthoDB" id="5814407at2"/>
<organism evidence="1 2">
    <name type="scientific">Shewanella maritima</name>
    <dbReference type="NCBI Taxonomy" id="2520507"/>
    <lineage>
        <taxon>Bacteria</taxon>
        <taxon>Pseudomonadati</taxon>
        <taxon>Pseudomonadota</taxon>
        <taxon>Gammaproteobacteria</taxon>
        <taxon>Alteromonadales</taxon>
        <taxon>Shewanellaceae</taxon>
        <taxon>Shewanella</taxon>
    </lineage>
</organism>
<dbReference type="EMBL" id="CP036200">
    <property type="protein sequence ID" value="QBF82119.1"/>
    <property type="molecule type" value="Genomic_DNA"/>
</dbReference>
<dbReference type="Pfam" id="PF11140">
    <property type="entry name" value="DUF2913"/>
    <property type="match status" value="1"/>
</dbReference>
<sequence length="213" mass="23593">MATQTYNQAILELAQTGTQALNTWAAQFSSPRTAAQQSHYLCSWMVESLKTKRFSKLVADDLTMWIRTARSQGAGAQLPELLANIERHYQVAQQHDSQLGTKLEQLLETLEELEWLVIADTTIDTKLKLNSEGQSSLVVCADVLEDAIKDGELIKSILVYVRGNEALFAKQALAQGLLVSQGNKKASLIKHHKAYQIGVANQLKQLCLLTAQD</sequence>
<protein>
    <submittedName>
        <fullName evidence="1">DUF2913 family protein</fullName>
    </submittedName>
</protein>
<keyword evidence="2" id="KW-1185">Reference proteome</keyword>
<dbReference type="RefSeq" id="WP_130598092.1">
    <property type="nucleotide sequence ID" value="NZ_CP036200.1"/>
</dbReference>
<dbReference type="InterPro" id="IPR021316">
    <property type="entry name" value="DUF2913"/>
</dbReference>
<dbReference type="KEGG" id="smai:EXU30_04915"/>
<accession>A0A411PEW3</accession>
<evidence type="ECO:0000313" key="2">
    <source>
        <dbReference type="Proteomes" id="UP000291106"/>
    </source>
</evidence>
<name>A0A411PEW3_9GAMM</name>
<dbReference type="Proteomes" id="UP000291106">
    <property type="component" value="Chromosome"/>
</dbReference>
<proteinExistence type="predicted"/>
<gene>
    <name evidence="1" type="ORF">EXU30_04915</name>
</gene>
<evidence type="ECO:0000313" key="1">
    <source>
        <dbReference type="EMBL" id="QBF82119.1"/>
    </source>
</evidence>